<protein>
    <submittedName>
        <fullName evidence="2">Uncharacterized protein</fullName>
    </submittedName>
</protein>
<reference evidence="2" key="1">
    <citation type="submission" date="2022-01" db="EMBL/GenBank/DDBJ databases">
        <authorList>
            <person name="King R."/>
        </authorList>
    </citation>
    <scope>NUCLEOTIDE SEQUENCE</scope>
</reference>
<gene>
    <name evidence="2" type="ORF">DIABBA_LOCUS8315</name>
</gene>
<evidence type="ECO:0000313" key="3">
    <source>
        <dbReference type="Proteomes" id="UP001153709"/>
    </source>
</evidence>
<organism evidence="2 3">
    <name type="scientific">Diabrotica balteata</name>
    <name type="common">Banded cucumber beetle</name>
    <dbReference type="NCBI Taxonomy" id="107213"/>
    <lineage>
        <taxon>Eukaryota</taxon>
        <taxon>Metazoa</taxon>
        <taxon>Ecdysozoa</taxon>
        <taxon>Arthropoda</taxon>
        <taxon>Hexapoda</taxon>
        <taxon>Insecta</taxon>
        <taxon>Pterygota</taxon>
        <taxon>Neoptera</taxon>
        <taxon>Endopterygota</taxon>
        <taxon>Coleoptera</taxon>
        <taxon>Polyphaga</taxon>
        <taxon>Cucujiformia</taxon>
        <taxon>Chrysomeloidea</taxon>
        <taxon>Chrysomelidae</taxon>
        <taxon>Galerucinae</taxon>
        <taxon>Diabroticina</taxon>
        <taxon>Diabroticites</taxon>
        <taxon>Diabrotica</taxon>
    </lineage>
</organism>
<dbReference type="AlphaFoldDB" id="A0A9N9T3K1"/>
<keyword evidence="3" id="KW-1185">Reference proteome</keyword>
<proteinExistence type="predicted"/>
<evidence type="ECO:0000313" key="2">
    <source>
        <dbReference type="EMBL" id="CAG9835074.1"/>
    </source>
</evidence>
<evidence type="ECO:0000256" key="1">
    <source>
        <dbReference type="SAM" id="MobiDB-lite"/>
    </source>
</evidence>
<feature type="region of interest" description="Disordered" evidence="1">
    <location>
        <begin position="78"/>
        <end position="99"/>
    </location>
</feature>
<sequence>MAVPYLLKINEFQKLNLHPAREEKSAPPSLSNIAIGLDELPVPILAPIIKNKVQNSAEGSEVKSDFPSKYVYRVFYPSQPKPQPGDTMKRGRKKKKLEEVKQDTAKILKPAPRTRSGRVVKFPKHIVKDFKKVEIIDKRSSNVFEEDYEIPTSDFAQFKEAPPNTNMSVLDTHQRPRKIASQYRCPKCCKAYMGKMKMLQHIKKYPDHGPLPQSDNSNVNFEVWNYLVDITQRCSVAQRGIKFCEELTNLLHNVLLLTSALFKKVEENKNFVEVDKVLGNAIGLNPGCYTFNDSELYKDVTVLKLITTTDFFKPIDQPKNKNQLTKENNVKTERDPFIVNNETISNVNGSSLKNVQEVFRREQVNTKKIAPSVVTVSKVDEKITVTDSSVGIENQHIQSNNTMGNSNMTLDEHNRNHVNLDENVTKNLEYDYFTNSNELRKSPSYCIPTVQSKDATSLNDKDQTTHIEPELLSDNSLLHLSNIRNTVDELMLTTVDPGGTLLDNSTSSDEVINVDQFVNERFKKITEPDLELNLDLPSLDLFQFHNM</sequence>
<dbReference type="EMBL" id="OU898280">
    <property type="protein sequence ID" value="CAG9835074.1"/>
    <property type="molecule type" value="Genomic_DNA"/>
</dbReference>
<accession>A0A9N9T3K1</accession>
<dbReference type="Proteomes" id="UP001153709">
    <property type="component" value="Chromosome 5"/>
</dbReference>
<name>A0A9N9T3K1_DIABA</name>
<dbReference type="OrthoDB" id="5981545at2759"/>